<dbReference type="STRING" id="67331.SAMN04490357_7259"/>
<name>A0A1H5GYF9_9ACTN</name>
<evidence type="ECO:0000313" key="1">
    <source>
        <dbReference type="EMBL" id="SEE20078.1"/>
    </source>
</evidence>
<accession>A0A1H5GYF9</accession>
<dbReference type="Proteomes" id="UP000182375">
    <property type="component" value="Unassembled WGS sequence"/>
</dbReference>
<dbReference type="AlphaFoldDB" id="A0A1H5GYF9"/>
<reference evidence="1 2" key="1">
    <citation type="submission" date="2016-10" db="EMBL/GenBank/DDBJ databases">
        <authorList>
            <person name="de Groot N.N."/>
        </authorList>
    </citation>
    <scope>NUCLEOTIDE SEQUENCE [LARGE SCALE GENOMIC DNA]</scope>
    <source>
        <strain evidence="1 2">DSM 40306</strain>
    </source>
</reference>
<organism evidence="1 2">
    <name type="scientific">Streptomyces misionensis</name>
    <dbReference type="NCBI Taxonomy" id="67331"/>
    <lineage>
        <taxon>Bacteria</taxon>
        <taxon>Bacillati</taxon>
        <taxon>Actinomycetota</taxon>
        <taxon>Actinomycetes</taxon>
        <taxon>Kitasatosporales</taxon>
        <taxon>Streptomycetaceae</taxon>
        <taxon>Streptomyces</taxon>
    </lineage>
</organism>
<protein>
    <submittedName>
        <fullName evidence="1">Uncharacterized protein</fullName>
    </submittedName>
</protein>
<sequence>MAPPLMGAMLRDPAAARSGAGGAGRPGCFAVASVYGSTPPARVPLTYTVTLLASAYAVLVA</sequence>
<gene>
    <name evidence="1" type="ORF">SAMN04490357_7259</name>
</gene>
<proteinExistence type="predicted"/>
<evidence type="ECO:0000313" key="2">
    <source>
        <dbReference type="Proteomes" id="UP000182375"/>
    </source>
</evidence>
<dbReference type="EMBL" id="FNTD01000004">
    <property type="protein sequence ID" value="SEE20078.1"/>
    <property type="molecule type" value="Genomic_DNA"/>
</dbReference>